<keyword evidence="1" id="KW-1133">Transmembrane helix</keyword>
<dbReference type="InterPro" id="IPR013320">
    <property type="entry name" value="ConA-like_dom_sf"/>
</dbReference>
<dbReference type="AlphaFoldDB" id="A0A821FFK4"/>
<sequence>MPTSTQACTTFVPQFYVPVQNYANYRPSASSVRNITADFNQVTDVDEIHGVNEVNEVSPSSDTYKNTTSRRVLMAVLAMCIVAIAVIAVAVPVYLSLSKTTTTTTTTSTSTSTTATTSTTTITTTATTTTTAQNIPSAFWPFDNNALELYNTGIDGTVSGGPTYTTSVLGYGAAISLTRSSSQYVYITPTIIPFNSRSFTVEAWIYPIGFSASNDYGIMGQCQTTSTNFCFHVIVRNINLYFGFYSSDLQGGTTLTMNIWQHVACVYDLTTGTQQVWLNGNLDGSRSASAYSGLWGITTIGATFQSGSITSFNGYIDNVRYTSIAKNSTEILRDANLQVYYSFNGGSLTDYGPNGINATAVGVLVSTTGRVDQAIQFNSGPYISYTYYPFYFLGVSGYSYTMALWAKPTGSYSAQTLVFVTASSGWCVHFVVTTSTGVLTVNSWMGSGVGAVGPTLTLNTWTHIGYTYSTSNGVLLYINGNLYSSSGSFTFSASGAPMLIRLGGDSGGTSCSPGYGGAFTGALDEFYLYNRELTAAQIYALANP</sequence>
<dbReference type="Proteomes" id="UP000663865">
    <property type="component" value="Unassembled WGS sequence"/>
</dbReference>
<evidence type="ECO:0000313" key="2">
    <source>
        <dbReference type="EMBL" id="CAF3766032.1"/>
    </source>
</evidence>
<evidence type="ECO:0000313" key="4">
    <source>
        <dbReference type="Proteomes" id="UP000663838"/>
    </source>
</evidence>
<proteinExistence type="predicted"/>
<feature type="transmembrane region" description="Helical" evidence="1">
    <location>
        <begin position="72"/>
        <end position="95"/>
    </location>
</feature>
<dbReference type="PANTHER" id="PTHR47635:SF2">
    <property type="entry name" value="LAMG-LIKE JELLYROLL FOLD DOMAIN-CONTAINING PROTEIN"/>
    <property type="match status" value="1"/>
</dbReference>
<dbReference type="SUPFAM" id="SSF49899">
    <property type="entry name" value="Concanavalin A-like lectins/glucanases"/>
    <property type="match status" value="2"/>
</dbReference>
<name>A0A821FFK4_9BILA</name>
<organism evidence="3 4">
    <name type="scientific">Rotaria socialis</name>
    <dbReference type="NCBI Taxonomy" id="392032"/>
    <lineage>
        <taxon>Eukaryota</taxon>
        <taxon>Metazoa</taxon>
        <taxon>Spiralia</taxon>
        <taxon>Gnathifera</taxon>
        <taxon>Rotifera</taxon>
        <taxon>Eurotatoria</taxon>
        <taxon>Bdelloidea</taxon>
        <taxon>Philodinida</taxon>
        <taxon>Philodinidae</taxon>
        <taxon>Rotaria</taxon>
    </lineage>
</organism>
<keyword evidence="1" id="KW-0812">Transmembrane</keyword>
<reference evidence="3" key="1">
    <citation type="submission" date="2021-02" db="EMBL/GenBank/DDBJ databases">
        <authorList>
            <person name="Nowell W R."/>
        </authorList>
    </citation>
    <scope>NUCLEOTIDE SEQUENCE</scope>
</reference>
<dbReference type="EMBL" id="CAJNYV010005617">
    <property type="protein sequence ID" value="CAF3766032.1"/>
    <property type="molecule type" value="Genomic_DNA"/>
</dbReference>
<evidence type="ECO:0000256" key="1">
    <source>
        <dbReference type="SAM" id="Phobius"/>
    </source>
</evidence>
<evidence type="ECO:0000313" key="3">
    <source>
        <dbReference type="EMBL" id="CAF4651089.1"/>
    </source>
</evidence>
<evidence type="ECO:0008006" key="5">
    <source>
        <dbReference type="Google" id="ProtNLM"/>
    </source>
</evidence>
<protein>
    <recommendedName>
        <fullName evidence="5">LamG-like jellyroll fold domain-containing protein</fullName>
    </recommendedName>
</protein>
<dbReference type="EMBL" id="CAJOBS010000851">
    <property type="protein sequence ID" value="CAF4651089.1"/>
    <property type="molecule type" value="Genomic_DNA"/>
</dbReference>
<dbReference type="Pfam" id="PF13385">
    <property type="entry name" value="Laminin_G_3"/>
    <property type="match status" value="2"/>
</dbReference>
<dbReference type="PANTHER" id="PTHR47635">
    <property type="entry name" value="CUB DOMAIN-CONTAINING PROTEIN"/>
    <property type="match status" value="1"/>
</dbReference>
<dbReference type="Gene3D" id="2.60.120.200">
    <property type="match status" value="2"/>
</dbReference>
<dbReference type="Proteomes" id="UP000663838">
    <property type="component" value="Unassembled WGS sequence"/>
</dbReference>
<accession>A0A821FFK4</accession>
<keyword evidence="1" id="KW-0472">Membrane</keyword>
<comment type="caution">
    <text evidence="3">The sequence shown here is derived from an EMBL/GenBank/DDBJ whole genome shotgun (WGS) entry which is preliminary data.</text>
</comment>
<gene>
    <name evidence="2" type="ORF">KIK155_LOCUS30545</name>
    <name evidence="3" type="ORF">TOA249_LOCUS13999</name>
</gene>